<sequence length="334" mass="35239">MAQPLTTALLRTRVRVRESGGAGRGMALTLRVLQAIPIAFGVTILTFLLMHAIPGDPARAALGDRATPLAIASLRSEWGLDRPLAVQYWRYLGRVLHGDLGSSLFYGQSTLSIIGSYAPATAWLIVVSCLMSVIISVPVAAAAALTKSRVVDQIIRLGCQIGLGAPAPWVGLILVLTFAIKVRWFPVGGFGNGPVAHLSAMILPSLTVAIGIAPLLIRALRAEMLQVLGSDYVTTARSKGLSESRVLTRHVLRNAAVSAITILGLNIAGLVSGSVIVESVFAVPGLGNLLVSSISRRDFPVVQGLALVFAVLVIIVNLLTDFVRAVLDPRVGLR</sequence>
<evidence type="ECO:0000313" key="10">
    <source>
        <dbReference type="Proteomes" id="UP000558997"/>
    </source>
</evidence>
<dbReference type="SUPFAM" id="SSF161098">
    <property type="entry name" value="MetI-like"/>
    <property type="match status" value="1"/>
</dbReference>
<name>A0A841DQ00_9ACTN</name>
<evidence type="ECO:0000313" key="9">
    <source>
        <dbReference type="EMBL" id="MBB5979971.1"/>
    </source>
</evidence>
<dbReference type="Proteomes" id="UP000558997">
    <property type="component" value="Unassembled WGS sequence"/>
</dbReference>
<feature type="domain" description="ABC transmembrane type-1" evidence="8">
    <location>
        <begin position="118"/>
        <end position="320"/>
    </location>
</feature>
<accession>A0A841DQ00</accession>
<dbReference type="GO" id="GO:0071916">
    <property type="term" value="F:dipeptide transmembrane transporter activity"/>
    <property type="evidence" value="ECO:0007669"/>
    <property type="project" value="TreeGrafter"/>
</dbReference>
<dbReference type="InterPro" id="IPR045621">
    <property type="entry name" value="BPD_transp_1_N"/>
</dbReference>
<dbReference type="RefSeq" id="WP_184835339.1">
    <property type="nucleotide sequence ID" value="NZ_BAAAVN010000006.1"/>
</dbReference>
<feature type="transmembrane region" description="Helical" evidence="7">
    <location>
        <begin position="32"/>
        <end position="53"/>
    </location>
</feature>
<evidence type="ECO:0000256" key="2">
    <source>
        <dbReference type="ARBA" id="ARBA00022448"/>
    </source>
</evidence>
<dbReference type="EMBL" id="JACHNF010000001">
    <property type="protein sequence ID" value="MBB5979971.1"/>
    <property type="molecule type" value="Genomic_DNA"/>
</dbReference>
<organism evidence="9 10">
    <name type="scientific">Kribbella solani</name>
    <dbReference type="NCBI Taxonomy" id="236067"/>
    <lineage>
        <taxon>Bacteria</taxon>
        <taxon>Bacillati</taxon>
        <taxon>Actinomycetota</taxon>
        <taxon>Actinomycetes</taxon>
        <taxon>Propionibacteriales</taxon>
        <taxon>Kribbellaceae</taxon>
        <taxon>Kribbella</taxon>
    </lineage>
</organism>
<dbReference type="Pfam" id="PF00528">
    <property type="entry name" value="BPD_transp_1"/>
    <property type="match status" value="1"/>
</dbReference>
<feature type="transmembrane region" description="Helical" evidence="7">
    <location>
        <begin position="122"/>
        <end position="145"/>
    </location>
</feature>
<evidence type="ECO:0000256" key="7">
    <source>
        <dbReference type="RuleBase" id="RU363032"/>
    </source>
</evidence>
<keyword evidence="5 7" id="KW-1133">Transmembrane helix</keyword>
<protein>
    <submittedName>
        <fullName evidence="9">Peptide/nickel transport system permease protein</fullName>
    </submittedName>
</protein>
<dbReference type="CDD" id="cd06261">
    <property type="entry name" value="TM_PBP2"/>
    <property type="match status" value="1"/>
</dbReference>
<evidence type="ECO:0000256" key="3">
    <source>
        <dbReference type="ARBA" id="ARBA00022475"/>
    </source>
</evidence>
<gene>
    <name evidence="9" type="ORF">HDA44_003312</name>
</gene>
<dbReference type="AlphaFoldDB" id="A0A841DQ00"/>
<dbReference type="InterPro" id="IPR000515">
    <property type="entry name" value="MetI-like"/>
</dbReference>
<dbReference type="GO" id="GO:0005886">
    <property type="term" value="C:plasma membrane"/>
    <property type="evidence" value="ECO:0007669"/>
    <property type="project" value="UniProtKB-SubCell"/>
</dbReference>
<dbReference type="PANTHER" id="PTHR43163:SF6">
    <property type="entry name" value="DIPEPTIDE TRANSPORT SYSTEM PERMEASE PROTEIN DPPB-RELATED"/>
    <property type="match status" value="1"/>
</dbReference>
<comment type="caution">
    <text evidence="9">The sequence shown here is derived from an EMBL/GenBank/DDBJ whole genome shotgun (WGS) entry which is preliminary data.</text>
</comment>
<comment type="similarity">
    <text evidence="7">Belongs to the binding-protein-dependent transport system permease family.</text>
</comment>
<dbReference type="Gene3D" id="1.10.3720.10">
    <property type="entry name" value="MetI-like"/>
    <property type="match status" value="1"/>
</dbReference>
<keyword evidence="6 7" id="KW-0472">Membrane</keyword>
<feature type="transmembrane region" description="Helical" evidence="7">
    <location>
        <begin position="255"/>
        <end position="281"/>
    </location>
</feature>
<feature type="transmembrane region" description="Helical" evidence="7">
    <location>
        <begin position="157"/>
        <end position="180"/>
    </location>
</feature>
<evidence type="ECO:0000256" key="1">
    <source>
        <dbReference type="ARBA" id="ARBA00004651"/>
    </source>
</evidence>
<proteinExistence type="inferred from homology"/>
<evidence type="ECO:0000256" key="5">
    <source>
        <dbReference type="ARBA" id="ARBA00022989"/>
    </source>
</evidence>
<keyword evidence="2 7" id="KW-0813">Transport</keyword>
<dbReference type="PROSITE" id="PS50928">
    <property type="entry name" value="ABC_TM1"/>
    <property type="match status" value="1"/>
</dbReference>
<keyword evidence="4 7" id="KW-0812">Transmembrane</keyword>
<keyword evidence="3" id="KW-1003">Cell membrane</keyword>
<feature type="transmembrane region" description="Helical" evidence="7">
    <location>
        <begin position="301"/>
        <end position="320"/>
    </location>
</feature>
<evidence type="ECO:0000256" key="6">
    <source>
        <dbReference type="ARBA" id="ARBA00023136"/>
    </source>
</evidence>
<evidence type="ECO:0000259" key="8">
    <source>
        <dbReference type="PROSITE" id="PS50928"/>
    </source>
</evidence>
<dbReference type="InterPro" id="IPR035906">
    <property type="entry name" value="MetI-like_sf"/>
</dbReference>
<evidence type="ECO:0000256" key="4">
    <source>
        <dbReference type="ARBA" id="ARBA00022692"/>
    </source>
</evidence>
<keyword evidence="10" id="KW-1185">Reference proteome</keyword>
<comment type="subcellular location">
    <subcellularLocation>
        <location evidence="1 7">Cell membrane</location>
        <topology evidence="1 7">Multi-pass membrane protein</topology>
    </subcellularLocation>
</comment>
<dbReference type="Pfam" id="PF19300">
    <property type="entry name" value="BPD_transp_1_N"/>
    <property type="match status" value="1"/>
</dbReference>
<feature type="transmembrane region" description="Helical" evidence="7">
    <location>
        <begin position="195"/>
        <end position="217"/>
    </location>
</feature>
<reference evidence="9 10" key="1">
    <citation type="submission" date="2020-08" db="EMBL/GenBank/DDBJ databases">
        <title>Sequencing the genomes of 1000 actinobacteria strains.</title>
        <authorList>
            <person name="Klenk H.-P."/>
        </authorList>
    </citation>
    <scope>NUCLEOTIDE SEQUENCE [LARGE SCALE GENOMIC DNA]</scope>
    <source>
        <strain evidence="9 10">DSM 17294</strain>
    </source>
</reference>
<dbReference type="PANTHER" id="PTHR43163">
    <property type="entry name" value="DIPEPTIDE TRANSPORT SYSTEM PERMEASE PROTEIN DPPB-RELATED"/>
    <property type="match status" value="1"/>
</dbReference>